<accession>A0A561EKD8</accession>
<dbReference type="GO" id="GO:1990189">
    <property type="term" value="F:protein N-terminal-serine acetyltransferase activity"/>
    <property type="evidence" value="ECO:0007669"/>
    <property type="project" value="TreeGrafter"/>
</dbReference>
<name>A0A561EKD8_9ACTN</name>
<comment type="caution">
    <text evidence="2">The sequence shown here is derived from an EMBL/GenBank/DDBJ whole genome shotgun (WGS) entry which is preliminary data.</text>
</comment>
<dbReference type="CDD" id="cd04301">
    <property type="entry name" value="NAT_SF"/>
    <property type="match status" value="1"/>
</dbReference>
<sequence>MDGRSRDVVLNAVMNDLLTERLALHPFTTAEAEQVATATPGPDSNWAPGYPAEGEQSGARMFLRACEAVGDPHPFGGYEIRLRSDGRAIGGIGFHGGPDEDGAVEIGYGLAESFRGQGYAAEAVRRMVEFAREQGVTTFLGNTTHDNVPSQHVMLAAGLQFARQDEELRYYELALKQ</sequence>
<proteinExistence type="predicted"/>
<dbReference type="AlphaFoldDB" id="A0A561EKD8"/>
<dbReference type="PANTHER" id="PTHR43441">
    <property type="entry name" value="RIBOSOMAL-PROTEIN-SERINE ACETYLTRANSFERASE"/>
    <property type="match status" value="1"/>
</dbReference>
<dbReference type="InterPro" id="IPR051908">
    <property type="entry name" value="Ribosomal_N-acetyltransferase"/>
</dbReference>
<dbReference type="Gene3D" id="3.40.630.30">
    <property type="match status" value="1"/>
</dbReference>
<dbReference type="SUPFAM" id="SSF55729">
    <property type="entry name" value="Acyl-CoA N-acyltransferases (Nat)"/>
    <property type="match status" value="1"/>
</dbReference>
<dbReference type="PANTHER" id="PTHR43441:SF6">
    <property type="entry name" value="N-ACETYLTRANSFERASE DOMAIN-CONTAINING PROTEIN"/>
    <property type="match status" value="1"/>
</dbReference>
<dbReference type="GO" id="GO:0008999">
    <property type="term" value="F:protein-N-terminal-alanine acetyltransferase activity"/>
    <property type="evidence" value="ECO:0007669"/>
    <property type="project" value="TreeGrafter"/>
</dbReference>
<protein>
    <submittedName>
        <fullName evidence="2">RimJ/RimL family protein N-acetyltransferase</fullName>
    </submittedName>
</protein>
<organism evidence="2 3">
    <name type="scientific">Kitasatospora atroaurantiaca</name>
    <dbReference type="NCBI Taxonomy" id="285545"/>
    <lineage>
        <taxon>Bacteria</taxon>
        <taxon>Bacillati</taxon>
        <taxon>Actinomycetota</taxon>
        <taxon>Actinomycetes</taxon>
        <taxon>Kitasatosporales</taxon>
        <taxon>Streptomycetaceae</taxon>
        <taxon>Kitasatospora</taxon>
    </lineage>
</organism>
<dbReference type="InterPro" id="IPR000182">
    <property type="entry name" value="GNAT_dom"/>
</dbReference>
<dbReference type="PROSITE" id="PS51186">
    <property type="entry name" value="GNAT"/>
    <property type="match status" value="1"/>
</dbReference>
<keyword evidence="3" id="KW-1185">Reference proteome</keyword>
<feature type="domain" description="N-acetyltransferase" evidence="1">
    <location>
        <begin position="33"/>
        <end position="176"/>
    </location>
</feature>
<evidence type="ECO:0000259" key="1">
    <source>
        <dbReference type="PROSITE" id="PS51186"/>
    </source>
</evidence>
<keyword evidence="2" id="KW-0808">Transferase</keyword>
<gene>
    <name evidence="2" type="ORF">FB465_1045</name>
</gene>
<evidence type="ECO:0000313" key="2">
    <source>
        <dbReference type="EMBL" id="TWE16085.1"/>
    </source>
</evidence>
<dbReference type="GO" id="GO:0005737">
    <property type="term" value="C:cytoplasm"/>
    <property type="evidence" value="ECO:0007669"/>
    <property type="project" value="TreeGrafter"/>
</dbReference>
<evidence type="ECO:0000313" key="3">
    <source>
        <dbReference type="Proteomes" id="UP000318416"/>
    </source>
</evidence>
<reference evidence="2 3" key="1">
    <citation type="submission" date="2019-06" db="EMBL/GenBank/DDBJ databases">
        <title>Sequencing the genomes of 1000 actinobacteria strains.</title>
        <authorList>
            <person name="Klenk H.-P."/>
        </authorList>
    </citation>
    <scope>NUCLEOTIDE SEQUENCE [LARGE SCALE GENOMIC DNA]</scope>
    <source>
        <strain evidence="2 3">DSM 41649</strain>
    </source>
</reference>
<dbReference type="InterPro" id="IPR016181">
    <property type="entry name" value="Acyl_CoA_acyltransferase"/>
</dbReference>
<dbReference type="Pfam" id="PF13302">
    <property type="entry name" value="Acetyltransf_3"/>
    <property type="match status" value="1"/>
</dbReference>
<dbReference type="Proteomes" id="UP000318416">
    <property type="component" value="Unassembled WGS sequence"/>
</dbReference>
<dbReference type="EMBL" id="VIVR01000001">
    <property type="protein sequence ID" value="TWE16085.1"/>
    <property type="molecule type" value="Genomic_DNA"/>
</dbReference>